<proteinExistence type="predicted"/>
<evidence type="ECO:0000313" key="2">
    <source>
        <dbReference type="Proteomes" id="UP000778797"/>
    </source>
</evidence>
<accession>A0ABS8EQ36</accession>
<dbReference type="RefSeq" id="WP_227477594.1">
    <property type="nucleotide sequence ID" value="NZ_JAFMPT010000015.1"/>
</dbReference>
<dbReference type="Proteomes" id="UP000778797">
    <property type="component" value="Unassembled WGS sequence"/>
</dbReference>
<keyword evidence="2" id="KW-1185">Reference proteome</keyword>
<name>A0ABS8EQ36_9FLAO</name>
<evidence type="ECO:0000313" key="1">
    <source>
        <dbReference type="EMBL" id="MCC1485102.1"/>
    </source>
</evidence>
<protein>
    <recommendedName>
        <fullName evidence="3">Outer membrane lipoprotein-sorting protein</fullName>
    </recommendedName>
</protein>
<reference evidence="1" key="2">
    <citation type="submission" date="2021-10" db="EMBL/GenBank/DDBJ databases">
        <title>Genome of Winogradskyella sp. E313.</title>
        <authorList>
            <person name="Zhou Y."/>
        </authorList>
    </citation>
    <scope>NUCLEOTIDE SEQUENCE</scope>
    <source>
        <strain evidence="1">E313</strain>
    </source>
</reference>
<comment type="caution">
    <text evidence="1">The sequence shown here is derived from an EMBL/GenBank/DDBJ whole genome shotgun (WGS) entry which is preliminary data.</text>
</comment>
<sequence length="233" mass="27293">MKEIAYLLFSFVSLISFSQENSINILDKLLVDLSINKDSCRVDLITTKPISESEIVFIIPEIEEKGEEYQFLNGYILIVDKKSGAIVSRFYEKKLWVSDAVKLYKIEIKYQPYKISDRYETIGILNTYYGSSRINPYESIELSLFYRKNDELIPVLKDFSIYRITGETNGLDNEVFETHKKTIYTDKKSEIGFYNLRIVDSIIKMKSNEENQRITDKSNKIQVLEFKTGIYQQ</sequence>
<gene>
    <name evidence="1" type="ORF">J1C55_10915</name>
</gene>
<reference evidence="1" key="1">
    <citation type="submission" date="2021-03" db="EMBL/GenBank/DDBJ databases">
        <authorList>
            <person name="Ping X."/>
        </authorList>
    </citation>
    <scope>NUCLEOTIDE SEQUENCE</scope>
    <source>
        <strain evidence="1">E313</strain>
    </source>
</reference>
<organism evidence="1 2">
    <name type="scientific">Winogradskyella immobilis</name>
    <dbReference type="NCBI Taxonomy" id="2816852"/>
    <lineage>
        <taxon>Bacteria</taxon>
        <taxon>Pseudomonadati</taxon>
        <taxon>Bacteroidota</taxon>
        <taxon>Flavobacteriia</taxon>
        <taxon>Flavobacteriales</taxon>
        <taxon>Flavobacteriaceae</taxon>
        <taxon>Winogradskyella</taxon>
    </lineage>
</organism>
<dbReference type="EMBL" id="JAFMPT010000015">
    <property type="protein sequence ID" value="MCC1485102.1"/>
    <property type="molecule type" value="Genomic_DNA"/>
</dbReference>
<evidence type="ECO:0008006" key="3">
    <source>
        <dbReference type="Google" id="ProtNLM"/>
    </source>
</evidence>